<comment type="caution">
    <text evidence="4">The sequence shown here is derived from an EMBL/GenBank/DDBJ whole genome shotgun (WGS) entry which is preliminary data.</text>
</comment>
<dbReference type="EMBL" id="PXOG01000282">
    <property type="protein sequence ID" value="RGP62731.1"/>
    <property type="molecule type" value="Genomic_DNA"/>
</dbReference>
<gene>
    <name evidence="4" type="ORF">FLONG3_10134</name>
</gene>
<feature type="compositionally biased region" description="Polar residues" evidence="2">
    <location>
        <begin position="476"/>
        <end position="498"/>
    </location>
</feature>
<organism evidence="4 5">
    <name type="scientific">Fusarium longipes</name>
    <dbReference type="NCBI Taxonomy" id="694270"/>
    <lineage>
        <taxon>Eukaryota</taxon>
        <taxon>Fungi</taxon>
        <taxon>Dikarya</taxon>
        <taxon>Ascomycota</taxon>
        <taxon>Pezizomycotina</taxon>
        <taxon>Sordariomycetes</taxon>
        <taxon>Hypocreomycetidae</taxon>
        <taxon>Hypocreales</taxon>
        <taxon>Nectriaceae</taxon>
        <taxon>Fusarium</taxon>
    </lineage>
</organism>
<dbReference type="OrthoDB" id="5403181at2759"/>
<feature type="region of interest" description="Disordered" evidence="2">
    <location>
        <begin position="472"/>
        <end position="591"/>
    </location>
</feature>
<feature type="region of interest" description="Disordered" evidence="2">
    <location>
        <begin position="349"/>
        <end position="372"/>
    </location>
</feature>
<feature type="region of interest" description="Disordered" evidence="2">
    <location>
        <begin position="39"/>
        <end position="73"/>
    </location>
</feature>
<dbReference type="InterPro" id="IPR023393">
    <property type="entry name" value="START-like_dom_sf"/>
</dbReference>
<proteinExistence type="predicted"/>
<protein>
    <submittedName>
        <fullName evidence="4">Reticulocyte-binding 2 like a</fullName>
    </submittedName>
</protein>
<feature type="region of interest" description="Disordered" evidence="2">
    <location>
        <begin position="267"/>
        <end position="294"/>
    </location>
</feature>
<feature type="coiled-coil region" evidence="1">
    <location>
        <begin position="73"/>
        <end position="100"/>
    </location>
</feature>
<feature type="compositionally biased region" description="Basic and acidic residues" evidence="2">
    <location>
        <begin position="354"/>
        <end position="371"/>
    </location>
</feature>
<dbReference type="Gene3D" id="3.30.530.20">
    <property type="match status" value="1"/>
</dbReference>
<feature type="compositionally biased region" description="Polar residues" evidence="2">
    <location>
        <begin position="280"/>
        <end position="291"/>
    </location>
</feature>
<evidence type="ECO:0000256" key="2">
    <source>
        <dbReference type="SAM" id="MobiDB-lite"/>
    </source>
</evidence>
<feature type="compositionally biased region" description="Basic and acidic residues" evidence="2">
    <location>
        <begin position="512"/>
        <end position="591"/>
    </location>
</feature>
<evidence type="ECO:0000313" key="4">
    <source>
        <dbReference type="EMBL" id="RGP62731.1"/>
    </source>
</evidence>
<dbReference type="AlphaFoldDB" id="A0A395RRK1"/>
<feature type="domain" description="DUF3074" evidence="3">
    <location>
        <begin position="122"/>
        <end position="338"/>
    </location>
</feature>
<evidence type="ECO:0000313" key="5">
    <source>
        <dbReference type="Proteomes" id="UP000266234"/>
    </source>
</evidence>
<keyword evidence="5" id="KW-1185">Reference proteome</keyword>
<reference evidence="4 5" key="1">
    <citation type="journal article" date="2018" name="PLoS Pathog.">
        <title>Evolution of structural diversity of trichothecenes, a family of toxins produced by plant pathogenic and entomopathogenic fungi.</title>
        <authorList>
            <person name="Proctor R.H."/>
            <person name="McCormick S.P."/>
            <person name="Kim H.S."/>
            <person name="Cardoza R.E."/>
            <person name="Stanley A.M."/>
            <person name="Lindo L."/>
            <person name="Kelly A."/>
            <person name="Brown D.W."/>
            <person name="Lee T."/>
            <person name="Vaughan M.M."/>
            <person name="Alexander N.J."/>
            <person name="Busman M."/>
            <person name="Gutierrez S."/>
        </authorList>
    </citation>
    <scope>NUCLEOTIDE SEQUENCE [LARGE SCALE GENOMIC DNA]</scope>
    <source>
        <strain evidence="4 5">NRRL 20695</strain>
    </source>
</reference>
<dbReference type="Pfam" id="PF11274">
    <property type="entry name" value="DUF3074"/>
    <property type="match status" value="1"/>
</dbReference>
<dbReference type="InterPro" id="IPR024500">
    <property type="entry name" value="DUF3074"/>
</dbReference>
<accession>A0A395RRK1</accession>
<keyword evidence="1" id="KW-0175">Coiled coil</keyword>
<evidence type="ECO:0000256" key="1">
    <source>
        <dbReference type="SAM" id="Coils"/>
    </source>
</evidence>
<dbReference type="PANTHER" id="PTHR19308:SF14">
    <property type="entry name" value="START DOMAIN-CONTAINING PROTEIN"/>
    <property type="match status" value="1"/>
</dbReference>
<dbReference type="PANTHER" id="PTHR19308">
    <property type="entry name" value="PHOSPHATIDYLCHOLINE TRANSFER PROTEIN"/>
    <property type="match status" value="1"/>
</dbReference>
<dbReference type="Proteomes" id="UP000266234">
    <property type="component" value="Unassembled WGS sequence"/>
</dbReference>
<evidence type="ECO:0000259" key="3">
    <source>
        <dbReference type="Pfam" id="PF11274"/>
    </source>
</evidence>
<dbReference type="InterPro" id="IPR051213">
    <property type="entry name" value="START_lipid_transfer"/>
</dbReference>
<dbReference type="SUPFAM" id="SSF55961">
    <property type="entry name" value="Bet v1-like"/>
    <property type="match status" value="1"/>
</dbReference>
<dbReference type="STRING" id="694270.A0A395RRK1"/>
<feature type="region of interest" description="Disordered" evidence="2">
    <location>
        <begin position="634"/>
        <end position="656"/>
    </location>
</feature>
<name>A0A395RRK1_9HYPO</name>
<feature type="compositionally biased region" description="Low complexity" evidence="2">
    <location>
        <begin position="638"/>
        <end position="648"/>
    </location>
</feature>
<sequence>MGGNHHEPLGAMGPVEWEQVPQDDLNEFLADIFSETQTVVESIPGPAPKEASSSGGRARSKTESAASAPEAKRALTLRQKAEAISQAQNLQKEWKEIKINAKENPLGISVYKLGAKDGRGAWFARRSIHEGLSFDDWKKGLSVEFSETMKVQGAPGSGNIRGIGADKRVEDKTIGDDGQLQGKSIFQLSAQFPGPTAPRDFVTLLLTSETSVTPGQGARPLRQYMIVSKPCEHPECPPRQGIIRGYYESVEVIREVPVENFASKRSLSSTDLLERDENKISTPGSEGNGSKTLEEPHTAVEWLMVTRSDPGGSVPRFLIEKGTPPGIVGDAGKFLKWVTSKAAHGFVEPSDAAETTKDTNDTEATVSEKRQPSVVTATTTNIKANKVEPVTLQNQDDPFPGSNGLYGVIAGAIGAASSYIPTGLLKTWGTGSDITSSDTTGSDIHAIAEEHNEDESDTSSIRSFASALEKSVTAEGKSNGSLVESQSETSRSNPQQSLADKELKKLEHKKKKLDEKMARLEERRQSKLLGDKEKDAATLAKLREKHEKEVAKQEEKYRREMRKLEEKRERDQRKAEERRRKAAEQEEKNNISLELERVRAERDVARRQIELLEGQVGELQAQNTMLVRKLGKNGLLDSADSPSSSVKSLQRASTEV</sequence>